<dbReference type="SUPFAM" id="SSF53383">
    <property type="entry name" value="PLP-dependent transferases"/>
    <property type="match status" value="1"/>
</dbReference>
<reference evidence="11" key="1">
    <citation type="submission" date="2015-07" db="EMBL/GenBank/DDBJ databases">
        <title>Draft genome sequence of a Pseudoalteromonas rubra strain, OCN096, isolated from Kaneohe Bay, Oahu, Hawaii.</title>
        <authorList>
            <person name="Beurmann S."/>
            <person name="Ushijima B."/>
            <person name="Belcaid M."/>
            <person name="Callahan S.M."/>
            <person name="Aeby G.S."/>
        </authorList>
    </citation>
    <scope>NUCLEOTIDE SEQUENCE [LARGE SCALE GENOMIC DNA]</scope>
    <source>
        <strain evidence="11">OCN096</strain>
    </source>
</reference>
<dbReference type="AlphaFoldDB" id="A0A0L0ET36"/>
<keyword evidence="6 8" id="KW-0663">Pyridoxal phosphate</keyword>
<evidence type="ECO:0000256" key="1">
    <source>
        <dbReference type="ARBA" id="ARBA00001933"/>
    </source>
</evidence>
<evidence type="ECO:0000313" key="10">
    <source>
        <dbReference type="EMBL" id="KNC67559.1"/>
    </source>
</evidence>
<dbReference type="PANTHER" id="PTHR42885:SF2">
    <property type="entry name" value="HISTIDINOL-PHOSPHATE AMINOTRANSFERASE"/>
    <property type="match status" value="1"/>
</dbReference>
<name>A0A0L0ET36_9GAMM</name>
<accession>A0A0L0ET36</accession>
<keyword evidence="5 10" id="KW-0808">Transferase</keyword>
<dbReference type="PROSITE" id="PS00599">
    <property type="entry name" value="AA_TRANSFER_CLASS_2"/>
    <property type="match status" value="1"/>
</dbReference>
<organism evidence="10 11">
    <name type="scientific">Pseudoalteromonas rubra</name>
    <dbReference type="NCBI Taxonomy" id="43658"/>
    <lineage>
        <taxon>Bacteria</taxon>
        <taxon>Pseudomonadati</taxon>
        <taxon>Pseudomonadota</taxon>
        <taxon>Gammaproteobacteria</taxon>
        <taxon>Alteromonadales</taxon>
        <taxon>Pseudoalteromonadaceae</taxon>
        <taxon>Pseudoalteromonas</taxon>
    </lineage>
</organism>
<dbReference type="GO" id="GO:0030170">
    <property type="term" value="F:pyridoxal phosphate binding"/>
    <property type="evidence" value="ECO:0007669"/>
    <property type="project" value="InterPro"/>
</dbReference>
<evidence type="ECO:0000256" key="5">
    <source>
        <dbReference type="ARBA" id="ARBA00022679"/>
    </source>
</evidence>
<dbReference type="InterPro" id="IPR015424">
    <property type="entry name" value="PyrdxlP-dep_Trfase"/>
</dbReference>
<proteinExistence type="inferred from homology"/>
<dbReference type="PATRIC" id="fig|43658.6.peg.4173"/>
<evidence type="ECO:0000256" key="6">
    <source>
        <dbReference type="ARBA" id="ARBA00022898"/>
    </source>
</evidence>
<comment type="catalytic activity">
    <reaction evidence="7">
        <text>L-histidinol phosphate + 2-oxoglutarate = 3-(imidazol-4-yl)-2-oxopropyl phosphate + L-glutamate</text>
        <dbReference type="Rhea" id="RHEA:23744"/>
        <dbReference type="ChEBI" id="CHEBI:16810"/>
        <dbReference type="ChEBI" id="CHEBI:29985"/>
        <dbReference type="ChEBI" id="CHEBI:57766"/>
        <dbReference type="ChEBI" id="CHEBI:57980"/>
        <dbReference type="EC" id="2.6.1.9"/>
    </reaction>
</comment>
<evidence type="ECO:0000259" key="9">
    <source>
        <dbReference type="Pfam" id="PF00155"/>
    </source>
</evidence>
<comment type="caution">
    <text evidence="10">The sequence shown here is derived from an EMBL/GenBank/DDBJ whole genome shotgun (WGS) entry which is preliminary data.</text>
</comment>
<dbReference type="Gene3D" id="3.40.640.10">
    <property type="entry name" value="Type I PLP-dependent aspartate aminotransferase-like (Major domain)"/>
    <property type="match status" value="1"/>
</dbReference>
<dbReference type="Proteomes" id="UP000036850">
    <property type="component" value="Unassembled WGS sequence"/>
</dbReference>
<comment type="similarity">
    <text evidence="8">Belongs to the class-II pyridoxal-phosphate-dependent aminotransferase family.</text>
</comment>
<protein>
    <recommendedName>
        <fullName evidence="3">histidinol-phosphate transaminase</fullName>
        <ecNumber evidence="3">2.6.1.9</ecNumber>
    </recommendedName>
</protein>
<evidence type="ECO:0000313" key="11">
    <source>
        <dbReference type="Proteomes" id="UP000036850"/>
    </source>
</evidence>
<keyword evidence="4 10" id="KW-0032">Aminotransferase</keyword>
<evidence type="ECO:0000256" key="3">
    <source>
        <dbReference type="ARBA" id="ARBA00012748"/>
    </source>
</evidence>
<dbReference type="CDD" id="cd00609">
    <property type="entry name" value="AAT_like"/>
    <property type="match status" value="1"/>
</dbReference>
<feature type="domain" description="Aminotransferase class I/classII large" evidence="9">
    <location>
        <begin position="28"/>
        <end position="354"/>
    </location>
</feature>
<dbReference type="GO" id="GO:0004400">
    <property type="term" value="F:histidinol-phosphate transaminase activity"/>
    <property type="evidence" value="ECO:0007669"/>
    <property type="project" value="UniProtKB-EC"/>
</dbReference>
<dbReference type="InterPro" id="IPR015422">
    <property type="entry name" value="PyrdxlP-dep_Trfase_small"/>
</dbReference>
<dbReference type="PANTHER" id="PTHR42885">
    <property type="entry name" value="HISTIDINOL-PHOSPHATE AMINOTRANSFERASE-RELATED"/>
    <property type="match status" value="1"/>
</dbReference>
<dbReference type="Pfam" id="PF00155">
    <property type="entry name" value="Aminotran_1_2"/>
    <property type="match status" value="1"/>
</dbReference>
<dbReference type="EMBL" id="LFZX01000061">
    <property type="protein sequence ID" value="KNC67559.1"/>
    <property type="molecule type" value="Genomic_DNA"/>
</dbReference>
<gene>
    <name evidence="10" type="ORF">AC626_10005</name>
</gene>
<dbReference type="InterPro" id="IPR015421">
    <property type="entry name" value="PyrdxlP-dep_Trfase_major"/>
</dbReference>
<evidence type="ECO:0000256" key="2">
    <source>
        <dbReference type="ARBA" id="ARBA00005011"/>
    </source>
</evidence>
<dbReference type="OrthoDB" id="9803354at2"/>
<sequence>MFFNKFIHGLRSYVVSTHKAWEIEDKSKVLKLDWNESTISPSPLVRKALLEFADNGLMNWYPDVNNKKLRGELSSYSQVDVDYIDYFASSDALHEYIIRAFINPGDHITMIAPTYDNFRAAAESIGAKVDYFWLDEKNQFKFDFSRFEEYVEENRPKIVYLCNPNNPTGTIYSTELIEQLVRRFNDVLFIIDEAYFEFVGCSASPLVANYENIIICRTFSKAFGLASFRVGYAIASKHNMEGLRKLRNPKNISSYAQIAATAALADVNYMQEYVDEVLEAKKVFTESLLSLGIEVIGSQGGNFVLVKFGEQQKQVMSHLENNQIFVRNYGHVNGMSDYTRITIGTRQQMDFVFETIRSSL</sequence>
<dbReference type="EC" id="2.6.1.9" evidence="3"/>
<dbReference type="Gene3D" id="3.90.1150.10">
    <property type="entry name" value="Aspartate Aminotransferase, domain 1"/>
    <property type="match status" value="1"/>
</dbReference>
<evidence type="ECO:0000256" key="8">
    <source>
        <dbReference type="RuleBase" id="RU003693"/>
    </source>
</evidence>
<dbReference type="InterPro" id="IPR001917">
    <property type="entry name" value="Aminotrans_II_pyridoxalP_BS"/>
</dbReference>
<dbReference type="InterPro" id="IPR004839">
    <property type="entry name" value="Aminotransferase_I/II_large"/>
</dbReference>
<evidence type="ECO:0000256" key="7">
    <source>
        <dbReference type="ARBA" id="ARBA00047481"/>
    </source>
</evidence>
<comment type="pathway">
    <text evidence="2">Amino-acid biosynthesis; L-histidine biosynthesis; L-histidine from 5-phospho-alpha-D-ribose 1-diphosphate: step 7/9.</text>
</comment>
<evidence type="ECO:0000256" key="4">
    <source>
        <dbReference type="ARBA" id="ARBA00022576"/>
    </source>
</evidence>
<comment type="cofactor">
    <cofactor evidence="1 8">
        <name>pyridoxal 5'-phosphate</name>
        <dbReference type="ChEBI" id="CHEBI:597326"/>
    </cofactor>
</comment>